<keyword evidence="3" id="KW-1185">Reference proteome</keyword>
<evidence type="ECO:0000313" key="2">
    <source>
        <dbReference type="EMBL" id="MFC4471595.1"/>
    </source>
</evidence>
<name>A0ABV8Z5V3_9ACTN</name>
<feature type="compositionally biased region" description="Polar residues" evidence="1">
    <location>
        <begin position="126"/>
        <end position="135"/>
    </location>
</feature>
<dbReference type="Proteomes" id="UP001596012">
    <property type="component" value="Unassembled WGS sequence"/>
</dbReference>
<evidence type="ECO:0000313" key="3">
    <source>
        <dbReference type="Proteomes" id="UP001596012"/>
    </source>
</evidence>
<dbReference type="RefSeq" id="WP_386353979.1">
    <property type="nucleotide sequence ID" value="NZ_JBHSFG010000093.1"/>
</dbReference>
<evidence type="ECO:0000256" key="1">
    <source>
        <dbReference type="SAM" id="MobiDB-lite"/>
    </source>
</evidence>
<accession>A0ABV8Z5V3</accession>
<protein>
    <submittedName>
        <fullName evidence="2">Uncharacterized protein</fullName>
    </submittedName>
</protein>
<gene>
    <name evidence="2" type="ORF">ACFPH6_45105</name>
</gene>
<dbReference type="EMBL" id="JBHSFG010000093">
    <property type="protein sequence ID" value="MFC4471595.1"/>
    <property type="molecule type" value="Genomic_DNA"/>
</dbReference>
<comment type="caution">
    <text evidence="2">The sequence shown here is derived from an EMBL/GenBank/DDBJ whole genome shotgun (WGS) entry which is preliminary data.</text>
</comment>
<proteinExistence type="predicted"/>
<organism evidence="2 3">
    <name type="scientific">Streptomyces xiangluensis</name>
    <dbReference type="NCBI Taxonomy" id="2665720"/>
    <lineage>
        <taxon>Bacteria</taxon>
        <taxon>Bacillati</taxon>
        <taxon>Actinomycetota</taxon>
        <taxon>Actinomycetes</taxon>
        <taxon>Kitasatosporales</taxon>
        <taxon>Streptomycetaceae</taxon>
        <taxon>Streptomyces</taxon>
    </lineage>
</organism>
<sequence>MGFINNAKAFGAEFVESIKNAKVHGATDEARTAYAEGRAVLVYKIIEASGGSIDYTGPMTGVGEQIEAIEAEGWALANMATAESKTLSGDERVGLILRVPPPLTPHQPARPAPGPAAPIPRHGGTFPTSPTKELA</sequence>
<feature type="region of interest" description="Disordered" evidence="1">
    <location>
        <begin position="98"/>
        <end position="135"/>
    </location>
</feature>
<reference evidence="3" key="1">
    <citation type="journal article" date="2019" name="Int. J. Syst. Evol. Microbiol.">
        <title>The Global Catalogue of Microorganisms (GCM) 10K type strain sequencing project: providing services to taxonomists for standard genome sequencing and annotation.</title>
        <authorList>
            <consortium name="The Broad Institute Genomics Platform"/>
            <consortium name="The Broad Institute Genome Sequencing Center for Infectious Disease"/>
            <person name="Wu L."/>
            <person name="Ma J."/>
        </authorList>
    </citation>
    <scope>NUCLEOTIDE SEQUENCE [LARGE SCALE GENOMIC DNA]</scope>
    <source>
        <strain evidence="3">DT43</strain>
    </source>
</reference>
<feature type="compositionally biased region" description="Pro residues" evidence="1">
    <location>
        <begin position="99"/>
        <end position="118"/>
    </location>
</feature>